<dbReference type="PANTHER" id="PTHR13421">
    <property type="entry name" value="SNRNA-ACTIVATING PROTEIN COMPLEX SUBUNIT 3"/>
    <property type="match status" value="1"/>
</dbReference>
<proteinExistence type="inferred from homology"/>
<dbReference type="AlphaFoldDB" id="A0AAE2BIL9"/>
<dbReference type="Proteomes" id="UP001289374">
    <property type="component" value="Unassembled WGS sequence"/>
</dbReference>
<dbReference type="InterPro" id="IPR022042">
    <property type="entry name" value="snRNA-activating_su3"/>
</dbReference>
<dbReference type="GO" id="GO:0005634">
    <property type="term" value="C:nucleus"/>
    <property type="evidence" value="ECO:0007669"/>
    <property type="project" value="UniProtKB-SubCell"/>
</dbReference>
<keyword evidence="6" id="KW-0539">Nucleus</keyword>
<dbReference type="GO" id="GO:0042796">
    <property type="term" value="P:snRNA transcription by RNA polymerase III"/>
    <property type="evidence" value="ECO:0007669"/>
    <property type="project" value="TreeGrafter"/>
</dbReference>
<keyword evidence="4" id="KW-0238">DNA-binding</keyword>
<gene>
    <name evidence="7" type="ORF">Sango_2548400</name>
</gene>
<accession>A0AAE2BIL9</accession>
<dbReference type="GO" id="GO:0001046">
    <property type="term" value="F:core promoter sequence-specific DNA binding"/>
    <property type="evidence" value="ECO:0007669"/>
    <property type="project" value="TreeGrafter"/>
</dbReference>
<dbReference type="GO" id="GO:0000978">
    <property type="term" value="F:RNA polymerase II cis-regulatory region sequence-specific DNA binding"/>
    <property type="evidence" value="ECO:0007669"/>
    <property type="project" value="TreeGrafter"/>
</dbReference>
<keyword evidence="5" id="KW-0804">Transcription</keyword>
<keyword evidence="3" id="KW-0805">Transcription regulation</keyword>
<evidence type="ECO:0000313" key="8">
    <source>
        <dbReference type="Proteomes" id="UP001289374"/>
    </source>
</evidence>
<evidence type="ECO:0000256" key="5">
    <source>
        <dbReference type="ARBA" id="ARBA00023163"/>
    </source>
</evidence>
<evidence type="ECO:0000256" key="3">
    <source>
        <dbReference type="ARBA" id="ARBA00023015"/>
    </source>
</evidence>
<feature type="non-terminal residue" evidence="7">
    <location>
        <position position="225"/>
    </location>
</feature>
<reference evidence="7" key="1">
    <citation type="submission" date="2020-06" db="EMBL/GenBank/DDBJ databases">
        <authorList>
            <person name="Li T."/>
            <person name="Hu X."/>
            <person name="Zhang T."/>
            <person name="Song X."/>
            <person name="Zhang H."/>
            <person name="Dai N."/>
            <person name="Sheng W."/>
            <person name="Hou X."/>
            <person name="Wei L."/>
        </authorList>
    </citation>
    <scope>NUCLEOTIDE SEQUENCE</scope>
    <source>
        <strain evidence="7">K16</strain>
        <tissue evidence="7">Leaf</tissue>
    </source>
</reference>
<evidence type="ECO:0000256" key="4">
    <source>
        <dbReference type="ARBA" id="ARBA00023125"/>
    </source>
</evidence>
<keyword evidence="8" id="KW-1185">Reference proteome</keyword>
<dbReference type="GO" id="GO:0019185">
    <property type="term" value="C:snRNA-activating protein complex"/>
    <property type="evidence" value="ECO:0007669"/>
    <property type="project" value="TreeGrafter"/>
</dbReference>
<dbReference type="Pfam" id="PF12251">
    <property type="entry name" value="SNAPC3"/>
    <property type="match status" value="1"/>
</dbReference>
<sequence>NVNHLLRVVDCGVVFLFLFSGMKMLYDLVRASNTSDNVPVQFPEAVLCFEVYHNRKAWLKTQEFLVLGRQFLSEDVFFDMRDGSAMDYSKPILDWLENSKNDALESGNSLFLTTRFCDIRFRLGAGYLYCHQGDCKHIIVIRDLRLIHPEDVQNRAAYPLLTLQQKFRYRKCSVCKIYRAAKMTVDDKWAVSNPCYFCDVCYYMLHYANGSLLYSDFSVYDYHHE</sequence>
<protein>
    <submittedName>
        <fullName evidence="7">snRNA-activating protein complex subunit</fullName>
    </submittedName>
</protein>
<evidence type="ECO:0000256" key="6">
    <source>
        <dbReference type="ARBA" id="ARBA00023242"/>
    </source>
</evidence>
<dbReference type="GO" id="GO:0003681">
    <property type="term" value="F:bent DNA binding"/>
    <property type="evidence" value="ECO:0007669"/>
    <property type="project" value="TreeGrafter"/>
</dbReference>
<name>A0AAE2BIL9_9LAMI</name>
<dbReference type="PANTHER" id="PTHR13421:SF16">
    <property type="entry name" value="SNRNA-ACTIVATING PROTEIN COMPLEX SUBUNIT 3"/>
    <property type="match status" value="1"/>
</dbReference>
<dbReference type="GO" id="GO:0001006">
    <property type="term" value="F:RNA polymerase III type 3 promoter sequence-specific DNA binding"/>
    <property type="evidence" value="ECO:0007669"/>
    <property type="project" value="TreeGrafter"/>
</dbReference>
<reference evidence="7" key="2">
    <citation type="journal article" date="2024" name="Plant">
        <title>Genomic evolution and insights into agronomic trait innovations of Sesamum species.</title>
        <authorList>
            <person name="Miao H."/>
            <person name="Wang L."/>
            <person name="Qu L."/>
            <person name="Liu H."/>
            <person name="Sun Y."/>
            <person name="Le M."/>
            <person name="Wang Q."/>
            <person name="Wei S."/>
            <person name="Zheng Y."/>
            <person name="Lin W."/>
            <person name="Duan Y."/>
            <person name="Cao H."/>
            <person name="Xiong S."/>
            <person name="Wang X."/>
            <person name="Wei L."/>
            <person name="Li C."/>
            <person name="Ma Q."/>
            <person name="Ju M."/>
            <person name="Zhao R."/>
            <person name="Li G."/>
            <person name="Mu C."/>
            <person name="Tian Q."/>
            <person name="Mei H."/>
            <person name="Zhang T."/>
            <person name="Gao T."/>
            <person name="Zhang H."/>
        </authorList>
    </citation>
    <scope>NUCLEOTIDE SEQUENCE</scope>
    <source>
        <strain evidence="7">K16</strain>
    </source>
</reference>
<organism evidence="7 8">
    <name type="scientific">Sesamum angolense</name>
    <dbReference type="NCBI Taxonomy" id="2727404"/>
    <lineage>
        <taxon>Eukaryota</taxon>
        <taxon>Viridiplantae</taxon>
        <taxon>Streptophyta</taxon>
        <taxon>Embryophyta</taxon>
        <taxon>Tracheophyta</taxon>
        <taxon>Spermatophyta</taxon>
        <taxon>Magnoliopsida</taxon>
        <taxon>eudicotyledons</taxon>
        <taxon>Gunneridae</taxon>
        <taxon>Pentapetalae</taxon>
        <taxon>asterids</taxon>
        <taxon>lamiids</taxon>
        <taxon>Lamiales</taxon>
        <taxon>Pedaliaceae</taxon>
        <taxon>Sesamum</taxon>
    </lineage>
</organism>
<evidence type="ECO:0000313" key="7">
    <source>
        <dbReference type="EMBL" id="KAK4386778.1"/>
    </source>
</evidence>
<comment type="subcellular location">
    <subcellularLocation>
        <location evidence="1">Nucleus</location>
    </subcellularLocation>
</comment>
<evidence type="ECO:0000256" key="1">
    <source>
        <dbReference type="ARBA" id="ARBA00004123"/>
    </source>
</evidence>
<dbReference type="EMBL" id="JACGWL010000015">
    <property type="protein sequence ID" value="KAK4386778.1"/>
    <property type="molecule type" value="Genomic_DNA"/>
</dbReference>
<comment type="similarity">
    <text evidence="2">Belongs to the SNAPC3/SRD2 family.</text>
</comment>
<evidence type="ECO:0000256" key="2">
    <source>
        <dbReference type="ARBA" id="ARBA00010410"/>
    </source>
</evidence>
<dbReference type="GO" id="GO:0042795">
    <property type="term" value="P:snRNA transcription by RNA polymerase II"/>
    <property type="evidence" value="ECO:0007669"/>
    <property type="project" value="TreeGrafter"/>
</dbReference>
<comment type="caution">
    <text evidence="7">The sequence shown here is derived from an EMBL/GenBank/DDBJ whole genome shotgun (WGS) entry which is preliminary data.</text>
</comment>